<evidence type="ECO:0000313" key="4">
    <source>
        <dbReference type="Proteomes" id="UP000265938"/>
    </source>
</evidence>
<dbReference type="GO" id="GO:0008081">
    <property type="term" value="F:phosphoric diester hydrolase activity"/>
    <property type="evidence" value="ECO:0007669"/>
    <property type="project" value="UniProtKB-ARBA"/>
</dbReference>
<name>A0A3A3F1T7_9GAMM</name>
<accession>A0A3A3F1T7</accession>
<dbReference type="AlphaFoldDB" id="A0A3A3F1T7"/>
<dbReference type="CDD" id="cd01007">
    <property type="entry name" value="PBP2_BvgS_HisK_like"/>
    <property type="match status" value="1"/>
</dbReference>
<keyword evidence="1" id="KW-0472">Membrane</keyword>
<dbReference type="PROSITE" id="PS51832">
    <property type="entry name" value="HD_GYP"/>
    <property type="match status" value="1"/>
</dbReference>
<dbReference type="Gene3D" id="3.40.190.10">
    <property type="entry name" value="Periplasmic binding protein-like II"/>
    <property type="match status" value="2"/>
</dbReference>
<dbReference type="SUPFAM" id="SSF53850">
    <property type="entry name" value="Periplasmic binding protein-like II"/>
    <property type="match status" value="1"/>
</dbReference>
<dbReference type="Proteomes" id="UP000265938">
    <property type="component" value="Unassembled WGS sequence"/>
</dbReference>
<keyword evidence="1" id="KW-0812">Transmembrane</keyword>
<organism evidence="3 4">
    <name type="scientific">Pseudoalteromonas gelatinilytica</name>
    <dbReference type="NCBI Taxonomy" id="1703256"/>
    <lineage>
        <taxon>Bacteria</taxon>
        <taxon>Pseudomonadati</taxon>
        <taxon>Pseudomonadota</taxon>
        <taxon>Gammaproteobacteria</taxon>
        <taxon>Alteromonadales</taxon>
        <taxon>Pseudoalteromonadaceae</taxon>
        <taxon>Pseudoalteromonas</taxon>
    </lineage>
</organism>
<evidence type="ECO:0000256" key="1">
    <source>
        <dbReference type="SAM" id="Phobius"/>
    </source>
</evidence>
<dbReference type="Pfam" id="PF00497">
    <property type="entry name" value="SBP_bac_3"/>
    <property type="match status" value="1"/>
</dbReference>
<evidence type="ECO:0000259" key="2">
    <source>
        <dbReference type="PROSITE" id="PS51832"/>
    </source>
</evidence>
<comment type="caution">
    <text evidence="3">The sequence shown here is derived from an EMBL/GenBank/DDBJ whole genome shotgun (WGS) entry which is preliminary data.</text>
</comment>
<dbReference type="InterPro" id="IPR037522">
    <property type="entry name" value="HD_GYP_dom"/>
</dbReference>
<dbReference type="Gene3D" id="1.10.3210.10">
    <property type="entry name" value="Hypothetical protein af1432"/>
    <property type="match status" value="2"/>
</dbReference>
<gene>
    <name evidence="3" type="ORF">D4741_14090</name>
</gene>
<dbReference type="SUPFAM" id="SSF109604">
    <property type="entry name" value="HD-domain/PDEase-like"/>
    <property type="match status" value="2"/>
</dbReference>
<protein>
    <submittedName>
        <fullName evidence="3">HAMP domain-containing protein</fullName>
    </submittedName>
</protein>
<dbReference type="Gene3D" id="6.10.340.10">
    <property type="match status" value="1"/>
</dbReference>
<dbReference type="RefSeq" id="WP_119853446.1">
    <property type="nucleotide sequence ID" value="NZ_QYSE01000003.1"/>
</dbReference>
<keyword evidence="1" id="KW-1133">Transmembrane helix</keyword>
<dbReference type="InterPro" id="IPR001638">
    <property type="entry name" value="Solute-binding_3/MltF_N"/>
</dbReference>
<proteinExistence type="predicted"/>
<dbReference type="SMART" id="SM00062">
    <property type="entry name" value="PBPb"/>
    <property type="match status" value="1"/>
</dbReference>
<evidence type="ECO:0000313" key="3">
    <source>
        <dbReference type="EMBL" id="RJF34509.1"/>
    </source>
</evidence>
<feature type="domain" description="HD-GYP" evidence="2">
    <location>
        <begin position="842"/>
        <end position="1045"/>
    </location>
</feature>
<dbReference type="Pfam" id="PF13487">
    <property type="entry name" value="HD_5"/>
    <property type="match status" value="1"/>
</dbReference>
<feature type="transmembrane region" description="Helical" evidence="1">
    <location>
        <begin position="21"/>
        <end position="43"/>
    </location>
</feature>
<reference evidence="3 4" key="1">
    <citation type="submission" date="2018-09" db="EMBL/GenBank/DDBJ databases">
        <title>Identification of marine bacteria producing industrial enzymes.</title>
        <authorList>
            <person name="Cheng T.H."/>
            <person name="Saidin J."/>
            <person name="Muhd D.D."/>
            <person name="Isa M.N.M."/>
            <person name="Bakar M.F.A."/>
            <person name="Ismail N."/>
        </authorList>
    </citation>
    <scope>NUCLEOTIDE SEQUENCE [LARGE SCALE GENOMIC DNA]</scope>
    <source>
        <strain evidence="3 4">MNAD 1.6</strain>
    </source>
</reference>
<dbReference type="CDD" id="cd00077">
    <property type="entry name" value="HDc"/>
    <property type="match status" value="2"/>
</dbReference>
<dbReference type="SMART" id="SM00471">
    <property type="entry name" value="HDc"/>
    <property type="match status" value="1"/>
</dbReference>
<dbReference type="PANTHER" id="PTHR43155:SF2">
    <property type="entry name" value="CYCLIC DI-GMP PHOSPHODIESTERASE PA4108"/>
    <property type="match status" value="1"/>
</dbReference>
<dbReference type="EMBL" id="QYSE01000003">
    <property type="protein sequence ID" value="RJF34509.1"/>
    <property type="molecule type" value="Genomic_DNA"/>
</dbReference>
<sequence length="1058" mass="119732">MLVSAFQKLKQTIRFSIRLTVVAVFVLATSLTALIAISLQYYFSEKMALEASVKNFNLATGSVADYLTGVNEKSENTLSVMVQNSSLISADSEDKSELRNVMSEIMQLNPLFYALYVGYENGDFYELINLESSEIVRQQLQAIEADRWVVIHITGEGAERVQHTHYFDQQFNLRISQTKGTSYDPRERLWFKQANSTRVNKTKPYFFTHLQAPGQTYSIKSASENSVLALDVSLSSISEYLSKQQSKMSSQYLSELYIYNKEGEIVASNQQKNSLRLPRLEKLPLTEEQQSVLAKYPYLSVSNETNWPPMDFSVGGNPKGYSIDYINGLAELLGIKVTFINGFTWSEFLTQFAKNEIDIIQPIFKTPANEPLGVMSETMARLPFSIITAQGTTPVVTMKQLAGKQLAIGEGWSVINVIKEHFPDIDIVELPSTKAVLDAVSQGRVFAGLDNEAVFKYTQKQFFIDGIQYNQLDTYSHDLLPDTLHLLFHPEDAALKDLIDMAITHLPNSYIAALERKWLGSDPNQQSQVIGTVPYPEFLSLITDKTNFAHLRLMTLNGIEKYVYITPLSEGGSNSDYLAIVVPKEGVLSSTREKIKLSIFITAACLIMVLPVSWFFASPIVAPIKTLEGENLKIKRRQFDQVSTLKSSIKEINNLASSMVQMSQSIQQHEQKQKALMESFIELIAQAIDDKSPYTAGHCERVPELGIMLAKAASNSNEHAFKEFAFKNKDELREFSLAAWLHDCGKITTPEHIVDKGTKLETIYNRIHEVRTRFEVLWRDAEIAYLKALQSSPEKQPELEAELAKRQAELRSDFSFIAACNVGGEFMDEASLERLETLSNITWQRHFDDKIGLSPVEELRVHSNDEQLPVTEKLLSDKPEHLIAHDKPIQYDERLGIQVTIPEYKYNLGELYNLQIQRGTLTNEDRFKINEHIISTIRMLDNVPFPDELARVPRYASTHHETLKGTGYPRKLSADDLSIPERVLVLADIFEALTAADRPYKKAKPLSVAIDILAKMVADQHVDEDVFKLFLTSGIYLEYAKRYLNPAQIDDVDIAKYL</sequence>
<dbReference type="InterPro" id="IPR003607">
    <property type="entry name" value="HD/PDEase_dom"/>
</dbReference>
<dbReference type="PANTHER" id="PTHR43155">
    <property type="entry name" value="CYCLIC DI-GMP PHOSPHODIESTERASE PA4108-RELATED"/>
    <property type="match status" value="1"/>
</dbReference>